<dbReference type="AlphaFoldDB" id="A0A3F3QHQ6"/>
<accession>A0A3F3QHQ6</accession>
<gene>
    <name evidence="1" type="ORF">BDQ94DRAFT_134391</name>
</gene>
<sequence>MEAHSRIEADHNVRLWEIILLECAYSTMNNSHHHHHLDKKLAMYYRCNLTALSFFSASHSRKDHRGVHISFIILPPLH</sequence>
<name>A0A3F3QHQ6_9EURO</name>
<evidence type="ECO:0000313" key="2">
    <source>
        <dbReference type="Proteomes" id="UP000253729"/>
    </source>
</evidence>
<evidence type="ECO:0000313" key="1">
    <source>
        <dbReference type="EMBL" id="RDH38667.1"/>
    </source>
</evidence>
<protein>
    <submittedName>
        <fullName evidence="1">Uncharacterized protein</fullName>
    </submittedName>
</protein>
<dbReference type="RefSeq" id="XP_026631689.1">
    <property type="nucleotide sequence ID" value="XM_026764454.1"/>
</dbReference>
<dbReference type="GeneID" id="38132810"/>
<reference evidence="1 2" key="1">
    <citation type="submission" date="2018-07" db="EMBL/GenBank/DDBJ databases">
        <title>The genomes of Aspergillus section Nigri reveals drivers in fungal speciation.</title>
        <authorList>
            <consortium name="DOE Joint Genome Institute"/>
            <person name="Vesth T.C."/>
            <person name="Nybo J."/>
            <person name="Theobald S."/>
            <person name="Brandl J."/>
            <person name="Frisvad J.C."/>
            <person name="Nielsen K.F."/>
            <person name="Lyhne E.K."/>
            <person name="Kogle M.E."/>
            <person name="Kuo A."/>
            <person name="Riley R."/>
            <person name="Clum A."/>
            <person name="Nolan M."/>
            <person name="Lipzen A."/>
            <person name="Salamov A."/>
            <person name="Henrissat B."/>
            <person name="Wiebenga A."/>
            <person name="De vries R.P."/>
            <person name="Grigoriev I.V."/>
            <person name="Mortensen U.H."/>
            <person name="Andersen M.R."/>
            <person name="Baker S.E."/>
        </authorList>
    </citation>
    <scope>NUCLEOTIDE SEQUENCE [LARGE SCALE GENOMIC DNA]</scope>
    <source>
        <strain evidence="1 2">CBS 139.54b</strain>
    </source>
</reference>
<proteinExistence type="predicted"/>
<dbReference type="Proteomes" id="UP000253729">
    <property type="component" value="Unassembled WGS sequence"/>
</dbReference>
<keyword evidence="2" id="KW-1185">Reference proteome</keyword>
<organism evidence="1 2">
    <name type="scientific">Aspergillus welwitschiae</name>
    <dbReference type="NCBI Taxonomy" id="1341132"/>
    <lineage>
        <taxon>Eukaryota</taxon>
        <taxon>Fungi</taxon>
        <taxon>Dikarya</taxon>
        <taxon>Ascomycota</taxon>
        <taxon>Pezizomycotina</taxon>
        <taxon>Eurotiomycetes</taxon>
        <taxon>Eurotiomycetidae</taxon>
        <taxon>Eurotiales</taxon>
        <taxon>Aspergillaceae</taxon>
        <taxon>Aspergillus</taxon>
        <taxon>Aspergillus subgen. Circumdati</taxon>
    </lineage>
</organism>
<dbReference type="EMBL" id="KZ852033">
    <property type="protein sequence ID" value="RDH38667.1"/>
    <property type="molecule type" value="Genomic_DNA"/>
</dbReference>